<dbReference type="EMBL" id="CAXAMM010004335">
    <property type="protein sequence ID" value="CAK9003228.1"/>
    <property type="molecule type" value="Genomic_DNA"/>
</dbReference>
<keyword evidence="3" id="KW-1185">Reference proteome</keyword>
<proteinExistence type="predicted"/>
<accession>A0ABP0IKU5</accession>
<reference evidence="2 3" key="1">
    <citation type="submission" date="2024-02" db="EMBL/GenBank/DDBJ databases">
        <authorList>
            <person name="Chen Y."/>
            <person name="Shah S."/>
            <person name="Dougan E. K."/>
            <person name="Thang M."/>
            <person name="Chan C."/>
        </authorList>
    </citation>
    <scope>NUCLEOTIDE SEQUENCE [LARGE SCALE GENOMIC DNA]</scope>
</reference>
<sequence length="80" mass="9162">MAVLVRRKPKELLEHGLQRLQKLLAALPAQQRLTALQYLSERLRSALLRHMELQHLQRCDSDCAEKGPTESESGQQEEVS</sequence>
<dbReference type="Proteomes" id="UP001642464">
    <property type="component" value="Unassembled WGS sequence"/>
</dbReference>
<feature type="compositionally biased region" description="Polar residues" evidence="1">
    <location>
        <begin position="70"/>
        <end position="80"/>
    </location>
</feature>
<protein>
    <submittedName>
        <fullName evidence="2">Uncharacterized protein</fullName>
    </submittedName>
</protein>
<name>A0ABP0IKU5_9DINO</name>
<feature type="region of interest" description="Disordered" evidence="1">
    <location>
        <begin position="58"/>
        <end position="80"/>
    </location>
</feature>
<evidence type="ECO:0000313" key="3">
    <source>
        <dbReference type="Proteomes" id="UP001642464"/>
    </source>
</evidence>
<comment type="caution">
    <text evidence="2">The sequence shown here is derived from an EMBL/GenBank/DDBJ whole genome shotgun (WGS) entry which is preliminary data.</text>
</comment>
<evidence type="ECO:0000313" key="2">
    <source>
        <dbReference type="EMBL" id="CAK9003228.1"/>
    </source>
</evidence>
<evidence type="ECO:0000256" key="1">
    <source>
        <dbReference type="SAM" id="MobiDB-lite"/>
    </source>
</evidence>
<feature type="compositionally biased region" description="Basic and acidic residues" evidence="1">
    <location>
        <begin position="58"/>
        <end position="69"/>
    </location>
</feature>
<organism evidence="2 3">
    <name type="scientific">Durusdinium trenchii</name>
    <dbReference type="NCBI Taxonomy" id="1381693"/>
    <lineage>
        <taxon>Eukaryota</taxon>
        <taxon>Sar</taxon>
        <taxon>Alveolata</taxon>
        <taxon>Dinophyceae</taxon>
        <taxon>Suessiales</taxon>
        <taxon>Symbiodiniaceae</taxon>
        <taxon>Durusdinium</taxon>
    </lineage>
</organism>
<gene>
    <name evidence="2" type="ORF">SCF082_LOCUS7647</name>
</gene>